<protein>
    <recommendedName>
        <fullName evidence="3">DUF1134 domain-containing protein</fullName>
    </recommendedName>
</protein>
<dbReference type="PIRSF" id="PIRSF033924">
    <property type="entry name" value="UCP033924"/>
    <property type="match status" value="1"/>
</dbReference>
<proteinExistence type="predicted"/>
<sequence length="210" mass="22177">MADSKASGTSSSEGRPISRRALMGFMLGSVASAALMGRSGAALAQGSPPGGSYNQQEILEAGHRFFGEISGGLASVIEKAVSQYGEPNGYILGEEGSGAIVAGARYGEGDLYTRNAGNHKIFWQGPSIGWDFGGDGARVMMLIYNLPVVEDIYRRYVGVNGSAYLVGGFGMTVLAYNNIYVVPVRAGVGARLGVNMGYLKFTQRPTWNPF</sequence>
<reference evidence="2" key="1">
    <citation type="submission" date="2015-08" db="EMBL/GenBank/DDBJ databases">
        <authorList>
            <person name="Varghese N."/>
        </authorList>
    </citation>
    <scope>NUCLEOTIDE SEQUENCE [LARGE SCALE GENOMIC DNA]</scope>
    <source>
        <strain evidence="2">DSM 23407</strain>
    </source>
</reference>
<dbReference type="InterPro" id="IPR008325">
    <property type="entry name" value="EipA-like"/>
</dbReference>
<evidence type="ECO:0000313" key="2">
    <source>
        <dbReference type="Proteomes" id="UP000183900"/>
    </source>
</evidence>
<dbReference type="InterPro" id="IPR006311">
    <property type="entry name" value="TAT_signal"/>
</dbReference>
<organism evidence="1 2">
    <name type="scientific">Pannonibacter indicus</name>
    <dbReference type="NCBI Taxonomy" id="466044"/>
    <lineage>
        <taxon>Bacteria</taxon>
        <taxon>Pseudomonadati</taxon>
        <taxon>Pseudomonadota</taxon>
        <taxon>Alphaproteobacteria</taxon>
        <taxon>Hyphomicrobiales</taxon>
        <taxon>Stappiaceae</taxon>
        <taxon>Pannonibacter</taxon>
    </lineage>
</organism>
<name>A0A0K6I630_9HYPH</name>
<dbReference type="EMBL" id="CYHE01000010">
    <property type="protein sequence ID" value="CUA98556.1"/>
    <property type="molecule type" value="Genomic_DNA"/>
</dbReference>
<keyword evidence="2" id="KW-1185">Reference proteome</keyword>
<accession>A0A0K6I630</accession>
<dbReference type="AlphaFoldDB" id="A0A0K6I630"/>
<gene>
    <name evidence="1" type="ORF">Ga0061067_11044</name>
</gene>
<dbReference type="Pfam" id="PF06577">
    <property type="entry name" value="EipA"/>
    <property type="match status" value="1"/>
</dbReference>
<dbReference type="Proteomes" id="UP000183900">
    <property type="component" value="Unassembled WGS sequence"/>
</dbReference>
<evidence type="ECO:0000313" key="1">
    <source>
        <dbReference type="EMBL" id="CUA98556.1"/>
    </source>
</evidence>
<dbReference type="RefSeq" id="WP_055456381.1">
    <property type="nucleotide sequence ID" value="NZ_CYHE01000010.1"/>
</dbReference>
<evidence type="ECO:0008006" key="3">
    <source>
        <dbReference type="Google" id="ProtNLM"/>
    </source>
</evidence>
<dbReference type="OrthoDB" id="9796051at2"/>
<dbReference type="PROSITE" id="PS51318">
    <property type="entry name" value="TAT"/>
    <property type="match status" value="1"/>
</dbReference>